<dbReference type="InterPro" id="IPR054708">
    <property type="entry name" value="MTPAP-like_central"/>
</dbReference>
<dbReference type="GO" id="GO:1990817">
    <property type="term" value="F:poly(A) RNA polymerase activity"/>
    <property type="evidence" value="ECO:0007669"/>
    <property type="project" value="UniProtKB-EC"/>
</dbReference>
<comment type="similarity">
    <text evidence="3">Belongs to the DNA polymerase type-B-like family.</text>
</comment>
<dbReference type="OMA" id="RNCKLEV"/>
<dbReference type="GO" id="GO:0010468">
    <property type="term" value="P:regulation of gene expression"/>
    <property type="evidence" value="ECO:0007669"/>
    <property type="project" value="UniProtKB-ARBA"/>
</dbReference>
<dbReference type="Gene3D" id="1.10.1410.10">
    <property type="match status" value="1"/>
</dbReference>
<evidence type="ECO:0000256" key="5">
    <source>
        <dbReference type="ARBA" id="ARBA00022679"/>
    </source>
</evidence>
<dbReference type="Pfam" id="PF22600">
    <property type="entry name" value="MTPAP-like_central"/>
    <property type="match status" value="1"/>
</dbReference>
<evidence type="ECO:0000313" key="10">
    <source>
        <dbReference type="EMBL" id="EEB08123.1"/>
    </source>
</evidence>
<dbReference type="PANTHER" id="PTHR12271:SF113">
    <property type="entry name" value="POLY(A) RNA POLYMERASE CID11"/>
    <property type="match status" value="1"/>
</dbReference>
<evidence type="ECO:0000256" key="3">
    <source>
        <dbReference type="ARBA" id="ARBA00008593"/>
    </source>
</evidence>
<dbReference type="eggNOG" id="KOG2277">
    <property type="taxonomic scope" value="Eukaryota"/>
</dbReference>
<evidence type="ECO:0000259" key="9">
    <source>
        <dbReference type="Pfam" id="PF22600"/>
    </source>
</evidence>
<keyword evidence="5" id="KW-0808">Transferase</keyword>
<dbReference type="InterPro" id="IPR002058">
    <property type="entry name" value="PAP_assoc"/>
</dbReference>
<dbReference type="RefSeq" id="XP_002174416.1">
    <property type="nucleotide sequence ID" value="XM_002174380.2"/>
</dbReference>
<evidence type="ECO:0000259" key="8">
    <source>
        <dbReference type="Pfam" id="PF03828"/>
    </source>
</evidence>
<dbReference type="InterPro" id="IPR043519">
    <property type="entry name" value="NT_sf"/>
</dbReference>
<dbReference type="GO" id="GO:0010605">
    <property type="term" value="P:negative regulation of macromolecule metabolic process"/>
    <property type="evidence" value="ECO:0007669"/>
    <property type="project" value="UniProtKB-ARBA"/>
</dbReference>
<evidence type="ECO:0000313" key="12">
    <source>
        <dbReference type="Proteomes" id="UP000001744"/>
    </source>
</evidence>
<keyword evidence="6" id="KW-0479">Metal-binding</keyword>
<dbReference type="GO" id="GO:0016779">
    <property type="term" value="F:nucleotidyltransferase activity"/>
    <property type="evidence" value="ECO:0000318"/>
    <property type="project" value="GO_Central"/>
</dbReference>
<dbReference type="GO" id="GO:0046872">
    <property type="term" value="F:metal ion binding"/>
    <property type="evidence" value="ECO:0007669"/>
    <property type="project" value="UniProtKB-KW"/>
</dbReference>
<accession>B6K3R6</accession>
<sequence>MQVGYPEQYICPFETYLPLRPSRFQCSTDISNIAASITEIADTVKEEVLPQDEQDFDIELQKFAASVEATEGHKQRRIALLSKLSRVLQTNFPEEDIELTTFGSTESNLALRRSDVDICIQTHSRTSKLQTTCQLARLLHEEGLVNIVCIPRARVPIVKAWDPSLGIACDINLNNSLAKTNTAMIKACVEYDARIRPMALLIKHWAKCRKFNGTKGKGVLSSYTITCMLLNYLQLTDPPILPSMVALQQNDYCKPKVQLNEKSIGSLFIGFFEYYGYRFEYESYVISVKQGYLLSKKTKVWDSDQNNILCVEEPFNNMRNLANTANEMEVMGLRLEFQRAYQILKRSRDHAGLVETFREFLTSSMDPDYLPTGECPSEQSWVVPKSIGMHPAYTGIIPEVYTMPIPKTIFTGMDFTYYIPEVRQRNGRLQYAALNSRARVLPWNMQSGQGWTVWYPGSK</sequence>
<dbReference type="VEuPathDB" id="FungiDB:SJAG_03257"/>
<reference evidence="10 12" key="1">
    <citation type="journal article" date="2011" name="Science">
        <title>Comparative functional genomics of the fission yeasts.</title>
        <authorList>
            <person name="Rhind N."/>
            <person name="Chen Z."/>
            <person name="Yassour M."/>
            <person name="Thompson D.A."/>
            <person name="Haas B.J."/>
            <person name="Habib N."/>
            <person name="Wapinski I."/>
            <person name="Roy S."/>
            <person name="Lin M.F."/>
            <person name="Heiman D.I."/>
            <person name="Young S.K."/>
            <person name="Furuya K."/>
            <person name="Guo Y."/>
            <person name="Pidoux A."/>
            <person name="Chen H.M."/>
            <person name="Robbertse B."/>
            <person name="Goldberg J.M."/>
            <person name="Aoki K."/>
            <person name="Bayne E.H."/>
            <person name="Berlin A.M."/>
            <person name="Desjardins C.A."/>
            <person name="Dobbs E."/>
            <person name="Dukaj L."/>
            <person name="Fan L."/>
            <person name="FitzGerald M.G."/>
            <person name="French C."/>
            <person name="Gujja S."/>
            <person name="Hansen K."/>
            <person name="Keifenheim D."/>
            <person name="Levin J.Z."/>
            <person name="Mosher R.A."/>
            <person name="Mueller C.A."/>
            <person name="Pfiffner J."/>
            <person name="Priest M."/>
            <person name="Russ C."/>
            <person name="Smialowska A."/>
            <person name="Swoboda P."/>
            <person name="Sykes S.M."/>
            <person name="Vaughn M."/>
            <person name="Vengrova S."/>
            <person name="Yoder R."/>
            <person name="Zeng Q."/>
            <person name="Allshire R."/>
            <person name="Baulcombe D."/>
            <person name="Birren B.W."/>
            <person name="Brown W."/>
            <person name="Ekwall K."/>
            <person name="Kellis M."/>
            <person name="Leatherwood J."/>
            <person name="Levin H."/>
            <person name="Margalit H."/>
            <person name="Martienssen R."/>
            <person name="Nieduszynski C.A."/>
            <person name="Spatafora J.W."/>
            <person name="Friedman N."/>
            <person name="Dalgaard J.Z."/>
            <person name="Baumann P."/>
            <person name="Niki H."/>
            <person name="Regev A."/>
            <person name="Nusbaum C."/>
        </authorList>
    </citation>
    <scope>NUCLEOTIDE SEQUENCE [LARGE SCALE GENOMIC DNA]</scope>
    <source>
        <strain evidence="12">yFS275 / FY16936</strain>
    </source>
</reference>
<dbReference type="OrthoDB" id="2274644at2759"/>
<name>B6K3R6_SCHJY</name>
<dbReference type="Proteomes" id="UP000001744">
    <property type="component" value="Unassembled WGS sequence"/>
</dbReference>
<dbReference type="GeneID" id="7049166"/>
<dbReference type="AlphaFoldDB" id="B6K3R6"/>
<dbReference type="SUPFAM" id="SSF81631">
    <property type="entry name" value="PAP/OAS1 substrate-binding domain"/>
    <property type="match status" value="1"/>
</dbReference>
<dbReference type="SUPFAM" id="SSF81301">
    <property type="entry name" value="Nucleotidyltransferase"/>
    <property type="match status" value="1"/>
</dbReference>
<comment type="cofactor">
    <cofactor evidence="2">
        <name>Mg(2+)</name>
        <dbReference type="ChEBI" id="CHEBI:18420"/>
    </cofactor>
</comment>
<evidence type="ECO:0000256" key="7">
    <source>
        <dbReference type="ARBA" id="ARBA00022842"/>
    </source>
</evidence>
<gene>
    <name evidence="11" type="primary">cid11</name>
    <name evidence="10" type="ORF">SJAG_03257</name>
</gene>
<proteinExistence type="inferred from homology"/>
<dbReference type="Pfam" id="PF03828">
    <property type="entry name" value="PAP_assoc"/>
    <property type="match status" value="1"/>
</dbReference>
<dbReference type="JaponicusDB" id="SJAG_03257">
    <property type="gene designation" value="cid11"/>
</dbReference>
<dbReference type="STRING" id="402676.B6K3R6"/>
<keyword evidence="12" id="KW-1185">Reference proteome</keyword>
<comment type="cofactor">
    <cofactor evidence="1">
        <name>Mn(2+)</name>
        <dbReference type="ChEBI" id="CHEBI:29035"/>
    </cofactor>
</comment>
<feature type="domain" description="Poly(A) RNA polymerase mitochondrial-like central palm" evidence="9">
    <location>
        <begin position="59"/>
        <end position="187"/>
    </location>
</feature>
<dbReference type="Gene3D" id="3.30.460.10">
    <property type="entry name" value="Beta Polymerase, domain 2"/>
    <property type="match status" value="1"/>
</dbReference>
<dbReference type="EC" id="2.7.7.19" evidence="4"/>
<protein>
    <recommendedName>
        <fullName evidence="4">polynucleotide adenylyltransferase</fullName>
        <ecNumber evidence="4">2.7.7.19</ecNumber>
    </recommendedName>
</protein>
<dbReference type="PANTHER" id="PTHR12271">
    <property type="entry name" value="POLY A POLYMERASE CID PAP -RELATED"/>
    <property type="match status" value="1"/>
</dbReference>
<dbReference type="GO" id="GO:0031123">
    <property type="term" value="P:RNA 3'-end processing"/>
    <property type="evidence" value="ECO:0000318"/>
    <property type="project" value="GO_Central"/>
</dbReference>
<evidence type="ECO:0000256" key="2">
    <source>
        <dbReference type="ARBA" id="ARBA00001946"/>
    </source>
</evidence>
<keyword evidence="7" id="KW-0460">Magnesium</keyword>
<dbReference type="EMBL" id="KE651167">
    <property type="protein sequence ID" value="EEB08123.1"/>
    <property type="molecule type" value="Genomic_DNA"/>
</dbReference>
<organism evidence="10 12">
    <name type="scientific">Schizosaccharomyces japonicus (strain yFS275 / FY16936)</name>
    <name type="common">Fission yeast</name>
    <dbReference type="NCBI Taxonomy" id="402676"/>
    <lineage>
        <taxon>Eukaryota</taxon>
        <taxon>Fungi</taxon>
        <taxon>Dikarya</taxon>
        <taxon>Ascomycota</taxon>
        <taxon>Taphrinomycotina</taxon>
        <taxon>Schizosaccharomycetes</taxon>
        <taxon>Schizosaccharomycetales</taxon>
        <taxon>Schizosaccharomycetaceae</taxon>
        <taxon>Schizosaccharomyces</taxon>
    </lineage>
</organism>
<feature type="domain" description="PAP-associated" evidence="8">
    <location>
        <begin position="263"/>
        <end position="317"/>
    </location>
</feature>
<evidence type="ECO:0000313" key="11">
    <source>
        <dbReference type="JaponicusDB" id="SJAG_03257"/>
    </source>
</evidence>
<evidence type="ECO:0000256" key="1">
    <source>
        <dbReference type="ARBA" id="ARBA00001936"/>
    </source>
</evidence>
<evidence type="ECO:0000256" key="4">
    <source>
        <dbReference type="ARBA" id="ARBA00012388"/>
    </source>
</evidence>
<dbReference type="HOGENOM" id="CLU_033943_0_0_1"/>
<dbReference type="CDD" id="cd05402">
    <property type="entry name" value="NT_PAP_TUTase"/>
    <property type="match status" value="1"/>
</dbReference>
<evidence type="ECO:0000256" key="6">
    <source>
        <dbReference type="ARBA" id="ARBA00022723"/>
    </source>
</evidence>